<proteinExistence type="predicted"/>
<evidence type="ECO:0000313" key="3">
    <source>
        <dbReference type="Proteomes" id="UP000002668"/>
    </source>
</evidence>
<protein>
    <submittedName>
        <fullName evidence="2">Predicted protein</fullName>
    </submittedName>
</protein>
<organism evidence="3">
    <name type="scientific">Leptosphaeria maculans (strain JN3 / isolate v23.1.3 / race Av1-4-5-6-7-8)</name>
    <name type="common">Blackleg fungus</name>
    <name type="synonym">Phoma lingam</name>
    <dbReference type="NCBI Taxonomy" id="985895"/>
    <lineage>
        <taxon>Eukaryota</taxon>
        <taxon>Fungi</taxon>
        <taxon>Dikarya</taxon>
        <taxon>Ascomycota</taxon>
        <taxon>Pezizomycotina</taxon>
        <taxon>Dothideomycetes</taxon>
        <taxon>Pleosporomycetidae</taxon>
        <taxon>Pleosporales</taxon>
        <taxon>Pleosporineae</taxon>
        <taxon>Leptosphaeriaceae</taxon>
        <taxon>Plenodomus</taxon>
        <taxon>Plenodomus lingam/Leptosphaeria maculans species complex</taxon>
    </lineage>
</organism>
<keyword evidence="3" id="KW-1185">Reference proteome</keyword>
<feature type="compositionally biased region" description="Polar residues" evidence="1">
    <location>
        <begin position="107"/>
        <end position="118"/>
    </location>
</feature>
<dbReference type="VEuPathDB" id="FungiDB:LEMA_P119110.1"/>
<evidence type="ECO:0000313" key="2">
    <source>
        <dbReference type="EMBL" id="CBX90024.1"/>
    </source>
</evidence>
<sequence>MPTLLDDIDTHTDPYKQDVPITPGLLSMSRLPLPSPLLTSPSYFHFLQIVARFAGIGFGSSPLSAGDALVDSVLDVSIRSPSIQPVDEDNDTSYLKKPHFRPRPFQMSRQAGPQLPSI</sequence>
<reference evidence="3" key="1">
    <citation type="journal article" date="2011" name="Nat. Commun.">
        <title>Effector diversification within compartments of the Leptosphaeria maculans genome affected by Repeat-Induced Point mutations.</title>
        <authorList>
            <person name="Rouxel T."/>
            <person name="Grandaubert J."/>
            <person name="Hane J.K."/>
            <person name="Hoede C."/>
            <person name="van de Wouw A.P."/>
            <person name="Couloux A."/>
            <person name="Dominguez V."/>
            <person name="Anthouard V."/>
            <person name="Bally P."/>
            <person name="Bourras S."/>
            <person name="Cozijnsen A.J."/>
            <person name="Ciuffetti L.M."/>
            <person name="Degrave A."/>
            <person name="Dilmaghani A."/>
            <person name="Duret L."/>
            <person name="Fudal I."/>
            <person name="Goodwin S.B."/>
            <person name="Gout L."/>
            <person name="Glaser N."/>
            <person name="Linglin J."/>
            <person name="Kema G.H.J."/>
            <person name="Lapalu N."/>
            <person name="Lawrence C.B."/>
            <person name="May K."/>
            <person name="Meyer M."/>
            <person name="Ollivier B."/>
            <person name="Poulain J."/>
            <person name="Schoch C.L."/>
            <person name="Simon A."/>
            <person name="Spatafora J.W."/>
            <person name="Stachowiak A."/>
            <person name="Turgeon B.G."/>
            <person name="Tyler B.M."/>
            <person name="Vincent D."/>
            <person name="Weissenbach J."/>
            <person name="Amselem J."/>
            <person name="Quesneville H."/>
            <person name="Oliver R.P."/>
            <person name="Wincker P."/>
            <person name="Balesdent M.-H."/>
            <person name="Howlett B.J."/>
        </authorList>
    </citation>
    <scope>NUCLEOTIDE SEQUENCE [LARGE SCALE GENOMIC DNA]</scope>
    <source>
        <strain evidence="3">JN3 / isolate v23.1.3 / race Av1-4-5-6-7-8</strain>
    </source>
</reference>
<name>E4ZT82_LEPMJ</name>
<accession>E4ZT82</accession>
<dbReference type="EMBL" id="FP929124">
    <property type="protein sequence ID" value="CBX90024.1"/>
    <property type="molecule type" value="Genomic_DNA"/>
</dbReference>
<dbReference type="Proteomes" id="UP000002668">
    <property type="component" value="Genome"/>
</dbReference>
<dbReference type="HOGENOM" id="CLU_2073592_0_0_1"/>
<gene>
    <name evidence="2" type="ORF">LEMA_P119110.1</name>
</gene>
<dbReference type="AlphaFoldDB" id="E4ZT82"/>
<dbReference type="InParanoid" id="E4ZT82"/>
<evidence type="ECO:0000256" key="1">
    <source>
        <dbReference type="SAM" id="MobiDB-lite"/>
    </source>
</evidence>
<feature type="region of interest" description="Disordered" evidence="1">
    <location>
        <begin position="81"/>
        <end position="118"/>
    </location>
</feature>